<name>A0A6I3NZE1_STRPA</name>
<evidence type="ECO:0000313" key="1">
    <source>
        <dbReference type="EMBL" id="MTR40390.1"/>
    </source>
</evidence>
<reference evidence="1 2" key="1">
    <citation type="journal article" date="2019" name="Nat. Med.">
        <title>A library of human gut bacterial isolates paired with longitudinal multiomics data enables mechanistic microbiome research.</title>
        <authorList>
            <person name="Poyet M."/>
            <person name="Groussin M."/>
            <person name="Gibbons S.M."/>
            <person name="Avila-Pacheco J."/>
            <person name="Jiang X."/>
            <person name="Kearney S.M."/>
            <person name="Perrotta A.R."/>
            <person name="Berdy B."/>
            <person name="Zhao S."/>
            <person name="Lieberman T.D."/>
            <person name="Swanson P.K."/>
            <person name="Smith M."/>
            <person name="Roesemann S."/>
            <person name="Alexander J.E."/>
            <person name="Rich S.A."/>
            <person name="Livny J."/>
            <person name="Vlamakis H."/>
            <person name="Clish C."/>
            <person name="Bullock K."/>
            <person name="Deik A."/>
            <person name="Scott J."/>
            <person name="Pierce K.A."/>
            <person name="Xavier R.J."/>
            <person name="Alm E.J."/>
        </authorList>
    </citation>
    <scope>NUCLEOTIDE SEQUENCE [LARGE SCALE GENOMIC DNA]</scope>
    <source>
        <strain evidence="1 2">BIOML-A18</strain>
    </source>
</reference>
<protein>
    <recommendedName>
        <fullName evidence="3">Lipoprotein</fullName>
    </recommendedName>
</protein>
<proteinExistence type="predicted"/>
<dbReference type="Proteomes" id="UP000430295">
    <property type="component" value="Unassembled WGS sequence"/>
</dbReference>
<evidence type="ECO:0000313" key="2">
    <source>
        <dbReference type="Proteomes" id="UP000430295"/>
    </source>
</evidence>
<comment type="caution">
    <text evidence="1">The sequence shown here is derived from an EMBL/GenBank/DDBJ whole genome shotgun (WGS) entry which is preliminary data.</text>
</comment>
<evidence type="ECO:0008006" key="3">
    <source>
        <dbReference type="Google" id="ProtNLM"/>
    </source>
</evidence>
<dbReference type="AlphaFoldDB" id="A0A6I3NZE1"/>
<gene>
    <name evidence="1" type="ORF">GMC75_01490</name>
</gene>
<dbReference type="RefSeq" id="WP_070506817.1">
    <property type="nucleotide sequence ID" value="NZ_CAXSNQ010000019.1"/>
</dbReference>
<sequence>MKKCLKSKMAVVLLSLLLILGCVFVLVYPKSNQHKKTESASKYVESGNIKDVSYWGDNKEYILAKDFYFVGNRYLVSFNYNETQDNNNLQKENTGFRYYDISRDMAETKVNFIKDIRKKFPKAYSKNFDVINNKGQSLVWLRYYESKDSEKSYELFYDLDHHKFIDPENIDTEVTTIDAILTSYTNLGGLVVKKSGYRIGSRIELNGYRDKNSVNLNIFKEHPELKEKLSKEGYTLYPRQDSISNAEYFDQLLHWFAPTGQDRITGVKIDAYYSKDGQEHEIHSYEEFKQYIMEKVANFRTESSHIENRNRKE</sequence>
<organism evidence="1 2">
    <name type="scientific">Streptococcus parasanguinis</name>
    <dbReference type="NCBI Taxonomy" id="1318"/>
    <lineage>
        <taxon>Bacteria</taxon>
        <taxon>Bacillati</taxon>
        <taxon>Bacillota</taxon>
        <taxon>Bacilli</taxon>
        <taxon>Lactobacillales</taxon>
        <taxon>Streptococcaceae</taxon>
        <taxon>Streptococcus</taxon>
    </lineage>
</organism>
<dbReference type="PROSITE" id="PS51257">
    <property type="entry name" value="PROKAR_LIPOPROTEIN"/>
    <property type="match status" value="1"/>
</dbReference>
<accession>A0A6I3NZE1</accession>
<dbReference type="EMBL" id="WMYS01000001">
    <property type="protein sequence ID" value="MTR40390.1"/>
    <property type="molecule type" value="Genomic_DNA"/>
</dbReference>